<sequence length="186" mass="19747">MKGLVFLSWIPAPPVLLFGIHLRPPGTTVVSSDFIGSPGVAGDHLDFFSHRIGSPGAAGDDLGIPSASRLLGFHHLGFPSHHKPRWVSVAPPAPPDLDLGISASPLAPPALGGSWFSLRTRSRPLDLHLVLGISISVSRSPPRSRHLDLDLELQLSVLRRQWVSVAPPAPPGLTVPLNLSVLSPSR</sequence>
<evidence type="ECO:0000313" key="1">
    <source>
        <dbReference type="EMBL" id="SPC94843.1"/>
    </source>
</evidence>
<dbReference type="AlphaFoldDB" id="A0A2N9G5Q9"/>
<protein>
    <submittedName>
        <fullName evidence="1">Uncharacterized protein</fullName>
    </submittedName>
</protein>
<gene>
    <name evidence="1" type="ORF">FSB_LOCUS22725</name>
</gene>
<dbReference type="EMBL" id="OIVN01001516">
    <property type="protein sequence ID" value="SPC94843.1"/>
    <property type="molecule type" value="Genomic_DNA"/>
</dbReference>
<reference evidence="1" key="1">
    <citation type="submission" date="2018-02" db="EMBL/GenBank/DDBJ databases">
        <authorList>
            <person name="Cohen D.B."/>
            <person name="Kent A.D."/>
        </authorList>
    </citation>
    <scope>NUCLEOTIDE SEQUENCE</scope>
</reference>
<proteinExistence type="predicted"/>
<accession>A0A2N9G5Q9</accession>
<organism evidence="1">
    <name type="scientific">Fagus sylvatica</name>
    <name type="common">Beechnut</name>
    <dbReference type="NCBI Taxonomy" id="28930"/>
    <lineage>
        <taxon>Eukaryota</taxon>
        <taxon>Viridiplantae</taxon>
        <taxon>Streptophyta</taxon>
        <taxon>Embryophyta</taxon>
        <taxon>Tracheophyta</taxon>
        <taxon>Spermatophyta</taxon>
        <taxon>Magnoliopsida</taxon>
        <taxon>eudicotyledons</taxon>
        <taxon>Gunneridae</taxon>
        <taxon>Pentapetalae</taxon>
        <taxon>rosids</taxon>
        <taxon>fabids</taxon>
        <taxon>Fagales</taxon>
        <taxon>Fagaceae</taxon>
        <taxon>Fagus</taxon>
    </lineage>
</organism>
<name>A0A2N9G5Q9_FAGSY</name>